<reference evidence="2 3" key="3">
    <citation type="submission" date="2017-10" db="EMBL/GenBank/DDBJ databases">
        <title>Extensive intraspecific genome diversity in a model arbuscular mycorrhizal fungus.</title>
        <authorList>
            <person name="Chen E.C.H."/>
            <person name="Morin E."/>
            <person name="Baudet D."/>
            <person name="Noel J."/>
            <person name="Ndikumana S."/>
            <person name="Charron P."/>
            <person name="St-Onge C."/>
            <person name="Giorgi J."/>
            <person name="Grigoriev I.V."/>
            <person name="Roux C."/>
            <person name="Martin F.M."/>
            <person name="Corradi N."/>
        </authorList>
    </citation>
    <scope>NUCLEOTIDE SEQUENCE [LARGE SCALE GENOMIC DNA]</scope>
    <source>
        <strain evidence="2 3">A1</strain>
    </source>
</reference>
<dbReference type="VEuPathDB" id="FungiDB:RhiirA1_473472"/>
<evidence type="ECO:0000313" key="1">
    <source>
        <dbReference type="EMBL" id="PKC02612.1"/>
    </source>
</evidence>
<reference evidence="1 4" key="2">
    <citation type="submission" date="2017-09" db="EMBL/GenBank/DDBJ databases">
        <title>Extensive intraspecific genome diversity in a model arbuscular mycorrhizal fungus.</title>
        <authorList>
            <person name="Chen E.C."/>
            <person name="Morin E."/>
            <person name="Beaudet D."/>
            <person name="Noel J."/>
            <person name="Ndikumana S."/>
            <person name="Charron P."/>
            <person name="St-Onge C."/>
            <person name="Giorgi J."/>
            <person name="Grigoriev I.V."/>
            <person name="Roux C."/>
            <person name="Martin F.M."/>
            <person name="Corradi N."/>
        </authorList>
    </citation>
    <scope>NUCLEOTIDE SEQUENCE [LARGE SCALE GENOMIC DNA]</scope>
    <source>
        <strain evidence="1 4">A5</strain>
    </source>
</reference>
<dbReference type="EMBL" id="LLXJ01001354">
    <property type="protein sequence ID" value="PKC02612.1"/>
    <property type="molecule type" value="Genomic_DNA"/>
</dbReference>
<evidence type="ECO:0000313" key="2">
    <source>
        <dbReference type="EMBL" id="PKC56802.1"/>
    </source>
</evidence>
<reference evidence="2 3" key="4">
    <citation type="submission" date="2017-10" db="EMBL/GenBank/DDBJ databases">
        <title>Genome analyses suggest a sexual origin of heterokaryosis in a supposedly ancient asexual fungus.</title>
        <authorList>
            <person name="Corradi N."/>
            <person name="Sedzielewska K."/>
            <person name="Noel J."/>
            <person name="Charron P."/>
            <person name="Farinelli L."/>
            <person name="Marton T."/>
            <person name="Kruger M."/>
            <person name="Pelin A."/>
            <person name="Brachmann A."/>
            <person name="Corradi N."/>
        </authorList>
    </citation>
    <scope>NUCLEOTIDE SEQUENCE [LARGE SCALE GENOMIC DNA]</scope>
    <source>
        <strain evidence="2 3">A1</strain>
    </source>
</reference>
<dbReference type="EMBL" id="LLXH01002018">
    <property type="protein sequence ID" value="PKC56802.1"/>
    <property type="molecule type" value="Genomic_DNA"/>
</dbReference>
<dbReference type="Proteomes" id="UP000232722">
    <property type="component" value="Unassembled WGS sequence"/>
</dbReference>
<proteinExistence type="predicted"/>
<dbReference type="AlphaFoldDB" id="A0A2I1FBM7"/>
<reference evidence="1 4" key="1">
    <citation type="submission" date="2016-04" db="EMBL/GenBank/DDBJ databases">
        <title>Genome analyses suggest a sexual origin of heterokaryosis in a supposedly ancient asexual fungus.</title>
        <authorList>
            <person name="Ropars J."/>
            <person name="Sedzielewska K."/>
            <person name="Noel J."/>
            <person name="Charron P."/>
            <person name="Farinelli L."/>
            <person name="Marton T."/>
            <person name="Kruger M."/>
            <person name="Pelin A."/>
            <person name="Brachmann A."/>
            <person name="Corradi N."/>
        </authorList>
    </citation>
    <scope>NUCLEOTIDE SEQUENCE [LARGE SCALE GENOMIC DNA]</scope>
    <source>
        <strain evidence="1 4">A5</strain>
    </source>
</reference>
<gene>
    <name evidence="2" type="ORF">RhiirA1_473472</name>
    <name evidence="1" type="ORF">RhiirA5_425005</name>
</gene>
<comment type="caution">
    <text evidence="2">The sequence shown here is derived from an EMBL/GenBank/DDBJ whole genome shotgun (WGS) entry which is preliminary data.</text>
</comment>
<evidence type="ECO:0000313" key="3">
    <source>
        <dbReference type="Proteomes" id="UP000232688"/>
    </source>
</evidence>
<accession>A0A2I1FBM7</accession>
<organism evidence="2 3">
    <name type="scientific">Rhizophagus irregularis</name>
    <dbReference type="NCBI Taxonomy" id="588596"/>
    <lineage>
        <taxon>Eukaryota</taxon>
        <taxon>Fungi</taxon>
        <taxon>Fungi incertae sedis</taxon>
        <taxon>Mucoromycota</taxon>
        <taxon>Glomeromycotina</taxon>
        <taxon>Glomeromycetes</taxon>
        <taxon>Glomerales</taxon>
        <taxon>Glomeraceae</taxon>
        <taxon>Rhizophagus</taxon>
    </lineage>
</organism>
<dbReference type="Proteomes" id="UP000232688">
    <property type="component" value="Unassembled WGS sequence"/>
</dbReference>
<sequence>MLFSIDLKNLFLAETAAIHCMKYLNENLSVGETFMVVDCGVNTVDSTTLFLEDERLNVMTE</sequence>
<evidence type="ECO:0000313" key="4">
    <source>
        <dbReference type="Proteomes" id="UP000232722"/>
    </source>
</evidence>
<protein>
    <submittedName>
        <fullName evidence="2">Uncharacterized protein</fullName>
    </submittedName>
</protein>
<name>A0A2I1FBM7_9GLOM</name>